<evidence type="ECO:0000313" key="4">
    <source>
        <dbReference type="EMBL" id="MQT15032.1"/>
    </source>
</evidence>
<accession>A0A6A7YBJ5</accession>
<sequence>MSPACQGPIPARRRLRENGRHQVSAPRPRTDADWPVACRDVFQKEASVTEQPTHISGTQLPPGERAPEFTLPATPDQRLSLAEMSGRPVILAFYPADWSPVCGDEMSLFNEVLPEFHKYGAQLVGISTDGVWCHAAFAAERKLHFPLLADFEPKGEVARRYGVYRAADGIAERALFVIDAEGIIRWSYVSALGINPGADGILEALESLSVPSSAEGAAS</sequence>
<feature type="region of interest" description="Disordered" evidence="2">
    <location>
        <begin position="1"/>
        <end position="30"/>
    </location>
</feature>
<dbReference type="PANTHER" id="PTHR43110">
    <property type="entry name" value="THIOL PEROXIDASE"/>
    <property type="match status" value="1"/>
</dbReference>
<dbReference type="CDD" id="cd03018">
    <property type="entry name" value="PRX_AhpE_like"/>
    <property type="match status" value="1"/>
</dbReference>
<dbReference type="Pfam" id="PF00578">
    <property type="entry name" value="AhpC-TSA"/>
    <property type="match status" value="1"/>
</dbReference>
<dbReference type="PANTHER" id="PTHR43110:SF1">
    <property type="entry name" value="THIOL PEROXIDASE"/>
    <property type="match status" value="1"/>
</dbReference>
<dbReference type="InterPro" id="IPR013766">
    <property type="entry name" value="Thioredoxin_domain"/>
</dbReference>
<dbReference type="EMBL" id="VWNA01000003">
    <property type="protein sequence ID" value="MQT15032.1"/>
    <property type="molecule type" value="Genomic_DNA"/>
</dbReference>
<dbReference type="InterPro" id="IPR050455">
    <property type="entry name" value="Tpx_Peroxidase_subfamily"/>
</dbReference>
<reference evidence="4 5" key="1">
    <citation type="submission" date="2019-09" db="EMBL/GenBank/DDBJ databases">
        <title>Segnochrobactrum spirostomi gen. nov., sp. nov., isolated from the ciliate Spirostomum cf. yagiui and description of a novel family, Segnochrobactraceae fam. nov. within the order Rhizobiales of the class Alphaproteobacteria.</title>
        <authorList>
            <person name="Akter S."/>
            <person name="Shazib S.U.A."/>
            <person name="Shin M.K."/>
        </authorList>
    </citation>
    <scope>NUCLEOTIDE SEQUENCE [LARGE SCALE GENOMIC DNA]</scope>
    <source>
        <strain evidence="4 5">Sp-1</strain>
    </source>
</reference>
<proteinExistence type="predicted"/>
<dbReference type="GO" id="GO:0016491">
    <property type="term" value="F:oxidoreductase activity"/>
    <property type="evidence" value="ECO:0007669"/>
    <property type="project" value="InterPro"/>
</dbReference>
<organism evidence="4 5">
    <name type="scientific">Segnochrobactrum spirostomi</name>
    <dbReference type="NCBI Taxonomy" id="2608987"/>
    <lineage>
        <taxon>Bacteria</taxon>
        <taxon>Pseudomonadati</taxon>
        <taxon>Pseudomonadota</taxon>
        <taxon>Alphaproteobacteria</taxon>
        <taxon>Hyphomicrobiales</taxon>
        <taxon>Segnochrobactraceae</taxon>
        <taxon>Segnochrobactrum</taxon>
    </lineage>
</organism>
<evidence type="ECO:0000256" key="2">
    <source>
        <dbReference type="SAM" id="MobiDB-lite"/>
    </source>
</evidence>
<dbReference type="Proteomes" id="UP000332515">
    <property type="component" value="Unassembled WGS sequence"/>
</dbReference>
<comment type="caution">
    <text evidence="4">The sequence shown here is derived from an EMBL/GenBank/DDBJ whole genome shotgun (WGS) entry which is preliminary data.</text>
</comment>
<dbReference type="AlphaFoldDB" id="A0A6A7YBJ5"/>
<name>A0A6A7YBJ5_9HYPH</name>
<protein>
    <submittedName>
        <fullName evidence="4">Peroxiredoxin</fullName>
    </submittedName>
</protein>
<feature type="domain" description="Thioredoxin" evidence="3">
    <location>
        <begin position="60"/>
        <end position="210"/>
    </location>
</feature>
<dbReference type="PROSITE" id="PS51352">
    <property type="entry name" value="THIOREDOXIN_2"/>
    <property type="match status" value="1"/>
</dbReference>
<keyword evidence="5" id="KW-1185">Reference proteome</keyword>
<evidence type="ECO:0000256" key="1">
    <source>
        <dbReference type="ARBA" id="ARBA00023284"/>
    </source>
</evidence>
<evidence type="ECO:0000259" key="3">
    <source>
        <dbReference type="PROSITE" id="PS51352"/>
    </source>
</evidence>
<evidence type="ECO:0000313" key="5">
    <source>
        <dbReference type="Proteomes" id="UP000332515"/>
    </source>
</evidence>
<dbReference type="InterPro" id="IPR000866">
    <property type="entry name" value="AhpC/TSA"/>
</dbReference>
<dbReference type="InterPro" id="IPR036249">
    <property type="entry name" value="Thioredoxin-like_sf"/>
</dbReference>
<keyword evidence="1" id="KW-0676">Redox-active center</keyword>
<dbReference type="GO" id="GO:0016209">
    <property type="term" value="F:antioxidant activity"/>
    <property type="evidence" value="ECO:0007669"/>
    <property type="project" value="InterPro"/>
</dbReference>
<gene>
    <name evidence="4" type="ORF">F0357_20720</name>
</gene>
<dbReference type="SUPFAM" id="SSF52833">
    <property type="entry name" value="Thioredoxin-like"/>
    <property type="match status" value="1"/>
</dbReference>
<dbReference type="Gene3D" id="3.40.30.10">
    <property type="entry name" value="Glutaredoxin"/>
    <property type="match status" value="1"/>
</dbReference>